<comment type="function">
    <text evidence="7 10">Involved in transport of proteins from the cis/medial-Golgi to the trans-Golgi network.</text>
</comment>
<evidence type="ECO:0000313" key="12">
    <source>
        <dbReference type="Proteomes" id="UP000035681"/>
    </source>
</evidence>
<dbReference type="InterPro" id="IPR027027">
    <property type="entry name" value="GOSR2/Membrin/Bos1"/>
</dbReference>
<dbReference type="GO" id="GO:0005794">
    <property type="term" value="C:Golgi apparatus"/>
    <property type="evidence" value="ECO:0007669"/>
    <property type="project" value="UniProtKB-SubCell"/>
</dbReference>
<accession>A0A0K0EID0</accession>
<keyword evidence="6 10" id="KW-0472">Membrane</keyword>
<evidence type="ECO:0000256" key="5">
    <source>
        <dbReference type="ARBA" id="ARBA00023034"/>
    </source>
</evidence>
<dbReference type="WBParaSite" id="TCONS_00000965.p1">
    <property type="protein sequence ID" value="TCONS_00000965.p1"/>
    <property type="gene ID" value="XLOC_000913"/>
</dbReference>
<reference evidence="13" key="1">
    <citation type="submission" date="2015-08" db="UniProtKB">
        <authorList>
            <consortium name="WormBaseParasite"/>
        </authorList>
    </citation>
    <scope>IDENTIFICATION</scope>
</reference>
<keyword evidence="5" id="KW-0333">Golgi apparatus</keyword>
<protein>
    <submittedName>
        <fullName evidence="13 14">Golgi SNAP receptor complex member 2</fullName>
    </submittedName>
</protein>
<dbReference type="AlphaFoldDB" id="A0A0K0EID0"/>
<dbReference type="PIRSF" id="PIRSF028865">
    <property type="entry name" value="Membrin-2"/>
    <property type="match status" value="1"/>
</dbReference>
<dbReference type="PANTHER" id="PTHR21230">
    <property type="entry name" value="VESICLE TRANSPORT V-SNARE PROTEIN VTI1-RELATED"/>
    <property type="match status" value="1"/>
</dbReference>
<dbReference type="GO" id="GO:0031902">
    <property type="term" value="C:late endosome membrane"/>
    <property type="evidence" value="ECO:0007669"/>
    <property type="project" value="TreeGrafter"/>
</dbReference>
<evidence type="ECO:0000256" key="6">
    <source>
        <dbReference type="ARBA" id="ARBA00023136"/>
    </source>
</evidence>
<dbReference type="STRING" id="6248.A0A0K0EID0"/>
<evidence type="ECO:0000256" key="1">
    <source>
        <dbReference type="ARBA" id="ARBA00022448"/>
    </source>
</evidence>
<organism evidence="13">
    <name type="scientific">Strongyloides stercoralis</name>
    <name type="common">Threadworm</name>
    <dbReference type="NCBI Taxonomy" id="6248"/>
    <lineage>
        <taxon>Eukaryota</taxon>
        <taxon>Metazoa</taxon>
        <taxon>Ecdysozoa</taxon>
        <taxon>Nematoda</taxon>
        <taxon>Chromadorea</taxon>
        <taxon>Rhabditida</taxon>
        <taxon>Tylenchina</taxon>
        <taxon>Panagrolaimomorpha</taxon>
        <taxon>Strongyloidoidea</taxon>
        <taxon>Strongyloididae</taxon>
        <taxon>Strongyloides</taxon>
    </lineage>
</organism>
<dbReference type="GO" id="GO:0015031">
    <property type="term" value="P:protein transport"/>
    <property type="evidence" value="ECO:0007669"/>
    <property type="project" value="UniProtKB-KW"/>
</dbReference>
<dbReference type="WBParaSite" id="SSTP_0000923600.1">
    <property type="protein sequence ID" value="SSTP_0000923600.1"/>
    <property type="gene ID" value="SSTP_0000923600"/>
</dbReference>
<evidence type="ECO:0000256" key="2">
    <source>
        <dbReference type="ARBA" id="ARBA00022692"/>
    </source>
</evidence>
<feature type="transmembrane region" description="Helical" evidence="11">
    <location>
        <begin position="191"/>
        <end position="212"/>
    </location>
</feature>
<dbReference type="GO" id="GO:0031201">
    <property type="term" value="C:SNARE complex"/>
    <property type="evidence" value="ECO:0007669"/>
    <property type="project" value="TreeGrafter"/>
</dbReference>
<dbReference type="Proteomes" id="UP000035681">
    <property type="component" value="Unplaced"/>
</dbReference>
<evidence type="ECO:0000256" key="3">
    <source>
        <dbReference type="ARBA" id="ARBA00022927"/>
    </source>
</evidence>
<dbReference type="GO" id="GO:0005484">
    <property type="term" value="F:SNAP receptor activity"/>
    <property type="evidence" value="ECO:0007669"/>
    <property type="project" value="InterPro"/>
</dbReference>
<evidence type="ECO:0000256" key="9">
    <source>
        <dbReference type="ARBA" id="ARBA00038172"/>
    </source>
</evidence>
<evidence type="ECO:0000256" key="10">
    <source>
        <dbReference type="PIRNR" id="PIRNR028865"/>
    </source>
</evidence>
<name>A0A0K0EID0_STRER</name>
<keyword evidence="1 10" id="KW-0813">Transport</keyword>
<dbReference type="Pfam" id="PF12352">
    <property type="entry name" value="V-SNARE_C"/>
    <property type="match status" value="1"/>
</dbReference>
<keyword evidence="12" id="KW-1185">Reference proteome</keyword>
<dbReference type="SUPFAM" id="SSF58038">
    <property type="entry name" value="SNARE fusion complex"/>
    <property type="match status" value="1"/>
</dbReference>
<evidence type="ECO:0000256" key="4">
    <source>
        <dbReference type="ARBA" id="ARBA00022989"/>
    </source>
</evidence>
<dbReference type="GO" id="GO:0006906">
    <property type="term" value="P:vesicle fusion"/>
    <property type="evidence" value="ECO:0007669"/>
    <property type="project" value="TreeGrafter"/>
</dbReference>
<dbReference type="GO" id="GO:0012507">
    <property type="term" value="C:ER to Golgi transport vesicle membrane"/>
    <property type="evidence" value="ECO:0007669"/>
    <property type="project" value="TreeGrafter"/>
</dbReference>
<evidence type="ECO:0000256" key="7">
    <source>
        <dbReference type="ARBA" id="ARBA00037078"/>
    </source>
</evidence>
<evidence type="ECO:0000313" key="14">
    <source>
        <dbReference type="WBParaSite" id="TCONS_00000965.p1"/>
    </source>
</evidence>
<dbReference type="PANTHER" id="PTHR21230:SF1">
    <property type="entry name" value="GOLGI SNAP RECEPTOR COMPLEX MEMBER 2"/>
    <property type="match status" value="1"/>
</dbReference>
<dbReference type="CDD" id="cd15863">
    <property type="entry name" value="SNARE_GS27"/>
    <property type="match status" value="1"/>
</dbReference>
<evidence type="ECO:0000256" key="8">
    <source>
        <dbReference type="ARBA" id="ARBA00037862"/>
    </source>
</evidence>
<comment type="similarity">
    <text evidence="9 10">Belongs to the GOSR2 family.</text>
</comment>
<evidence type="ECO:0000313" key="13">
    <source>
        <dbReference type="WBParaSite" id="SSTP_0000923600.1"/>
    </source>
</evidence>
<sequence>MEILYNETYGNLQFIHQNLGRLEYCKDESDAQEVYRAIYDTLDIVGKSISRLDILLSKEPPQRRRNIKNKIDQLKYDVQSVNSSLNNIQIRLTNKWRAASEREELLNQQFTANDSVSLNIDDNELQMNDRLLSSHRGIDDLIDQGSAVLEQLKMQGLNLRGVKRKILDIGSTLGLSGTTLRMIEKRLDEDWYVFVIGCFCCIVFMYTFYRWWHN</sequence>
<keyword evidence="3 10" id="KW-0653">Protein transport</keyword>
<evidence type="ECO:0000256" key="11">
    <source>
        <dbReference type="SAM" id="Phobius"/>
    </source>
</evidence>
<comment type="subcellular location">
    <subcellularLocation>
        <location evidence="8">Golgi apparatus</location>
        <location evidence="8">cis-Golgi network membrane</location>
        <topology evidence="8">Single-pass type IV membrane protein</topology>
    </subcellularLocation>
</comment>
<proteinExistence type="inferred from homology"/>
<keyword evidence="4 11" id="KW-1133">Transmembrane helix</keyword>
<dbReference type="GO" id="GO:0000149">
    <property type="term" value="F:SNARE binding"/>
    <property type="evidence" value="ECO:0007669"/>
    <property type="project" value="TreeGrafter"/>
</dbReference>
<dbReference type="GO" id="GO:0005789">
    <property type="term" value="C:endoplasmic reticulum membrane"/>
    <property type="evidence" value="ECO:0007669"/>
    <property type="project" value="TreeGrafter"/>
</dbReference>
<keyword evidence="2 11" id="KW-0812">Transmembrane</keyword>